<dbReference type="EMBL" id="VTER01000011">
    <property type="protein sequence ID" value="TYS45414.1"/>
    <property type="molecule type" value="Genomic_DNA"/>
</dbReference>
<dbReference type="Pfam" id="PF02659">
    <property type="entry name" value="Mntp"/>
    <property type="match status" value="2"/>
</dbReference>
<evidence type="ECO:0000313" key="6">
    <source>
        <dbReference type="EMBL" id="TYS45414.1"/>
    </source>
</evidence>
<evidence type="ECO:0000313" key="7">
    <source>
        <dbReference type="Proteomes" id="UP000322139"/>
    </source>
</evidence>
<comment type="caution">
    <text evidence="6">The sequence shown here is derived from an EMBL/GenBank/DDBJ whole genome shotgun (WGS) entry which is preliminary data.</text>
</comment>
<dbReference type="InterPro" id="IPR003810">
    <property type="entry name" value="Mntp/YtaF"/>
</dbReference>
<dbReference type="AlphaFoldDB" id="A0A5D4R5V6"/>
<feature type="transmembrane region" description="Helical" evidence="5">
    <location>
        <begin position="37"/>
        <end position="58"/>
    </location>
</feature>
<evidence type="ECO:0000256" key="2">
    <source>
        <dbReference type="ARBA" id="ARBA00022692"/>
    </source>
</evidence>
<evidence type="ECO:0000256" key="5">
    <source>
        <dbReference type="SAM" id="Phobius"/>
    </source>
</evidence>
<sequence length="211" mass="22474">MVHTLSLLMLAFAVSLDSFSVGLTYGLRKMSIPLKSILIIACCSAITLITAMTIGHVIESFLSPQAAGSLGGILLILLGAWVLYQFFRPEKSKDVLPHEKTIVNFEIKSLGLVINILQKPMAADFDKSGTITGIEAFMLGLALSLDAFGAGIGAAMLGYSPGYLAAAVAAMSSLFVFAGMKIGTIFSHSSWVQRFSFIPGLLLIVIGIWKI</sequence>
<organism evidence="6 7">
    <name type="scientific">Bacillus infantis</name>
    <dbReference type="NCBI Taxonomy" id="324767"/>
    <lineage>
        <taxon>Bacteria</taxon>
        <taxon>Bacillati</taxon>
        <taxon>Bacillota</taxon>
        <taxon>Bacilli</taxon>
        <taxon>Bacillales</taxon>
        <taxon>Bacillaceae</taxon>
        <taxon>Bacillus</taxon>
    </lineage>
</organism>
<name>A0A5D4R5V6_9BACI</name>
<dbReference type="PANTHER" id="PTHR35529">
    <property type="entry name" value="MANGANESE EFFLUX PUMP MNTP-RELATED"/>
    <property type="match status" value="1"/>
</dbReference>
<dbReference type="Proteomes" id="UP000322139">
    <property type="component" value="Unassembled WGS sequence"/>
</dbReference>
<evidence type="ECO:0000256" key="3">
    <source>
        <dbReference type="ARBA" id="ARBA00022989"/>
    </source>
</evidence>
<dbReference type="RefSeq" id="WP_148976405.1">
    <property type="nucleotide sequence ID" value="NZ_JBNIKT010000036.1"/>
</dbReference>
<dbReference type="NCBIfam" id="TIGR02840">
    <property type="entry name" value="spore_YtaF"/>
    <property type="match status" value="1"/>
</dbReference>
<keyword evidence="4 5" id="KW-0472">Membrane</keyword>
<feature type="transmembrane region" description="Helical" evidence="5">
    <location>
        <begin position="6"/>
        <end position="25"/>
    </location>
</feature>
<feature type="transmembrane region" description="Helical" evidence="5">
    <location>
        <begin position="136"/>
        <end position="156"/>
    </location>
</feature>
<keyword evidence="1" id="KW-1003">Cell membrane</keyword>
<proteinExistence type="predicted"/>
<feature type="transmembrane region" description="Helical" evidence="5">
    <location>
        <begin position="191"/>
        <end position="209"/>
    </location>
</feature>
<feature type="transmembrane region" description="Helical" evidence="5">
    <location>
        <begin position="64"/>
        <end position="84"/>
    </location>
</feature>
<feature type="transmembrane region" description="Helical" evidence="5">
    <location>
        <begin position="162"/>
        <end position="179"/>
    </location>
</feature>
<dbReference type="InterPro" id="IPR014205">
    <property type="entry name" value="Spore_YtaF"/>
</dbReference>
<keyword evidence="2 5" id="KW-0812">Transmembrane</keyword>
<gene>
    <name evidence="6" type="primary">ytaF</name>
    <name evidence="6" type="ORF">FZD51_20170</name>
</gene>
<keyword evidence="3 5" id="KW-1133">Transmembrane helix</keyword>
<protein>
    <submittedName>
        <fullName evidence="6">Sporulation membrane protein YtaF</fullName>
    </submittedName>
</protein>
<dbReference type="PANTHER" id="PTHR35529:SF2">
    <property type="entry name" value="SPORULATION PROTEIN YTAF-RELATED"/>
    <property type="match status" value="1"/>
</dbReference>
<reference evidence="6 7" key="1">
    <citation type="submission" date="2019-08" db="EMBL/GenBank/DDBJ databases">
        <title>Bacillus genomes from the desert of Cuatro Cienegas, Coahuila.</title>
        <authorList>
            <person name="Olmedo-Alvarez G."/>
        </authorList>
    </citation>
    <scope>NUCLEOTIDE SEQUENCE [LARGE SCALE GENOMIC DNA]</scope>
    <source>
        <strain evidence="6 7">CH446_14T</strain>
    </source>
</reference>
<evidence type="ECO:0000256" key="1">
    <source>
        <dbReference type="ARBA" id="ARBA00022475"/>
    </source>
</evidence>
<accession>A0A5D4R5V6</accession>
<evidence type="ECO:0000256" key="4">
    <source>
        <dbReference type="ARBA" id="ARBA00023136"/>
    </source>
</evidence>